<dbReference type="Proteomes" id="UP000176923">
    <property type="component" value="Unassembled WGS sequence"/>
</dbReference>
<dbReference type="GO" id="GO:0005975">
    <property type="term" value="P:carbohydrate metabolic process"/>
    <property type="evidence" value="ECO:0007669"/>
    <property type="project" value="InterPro"/>
</dbReference>
<protein>
    <recommendedName>
        <fullName evidence="7">Beta-glucosidase</fullName>
    </recommendedName>
</protein>
<dbReference type="SUPFAM" id="SSF51445">
    <property type="entry name" value="(Trans)glycosidases"/>
    <property type="match status" value="1"/>
</dbReference>
<evidence type="ECO:0000256" key="3">
    <source>
        <dbReference type="ARBA" id="ARBA00023295"/>
    </source>
</evidence>
<dbReference type="EMBL" id="MFJL01000019">
    <property type="protein sequence ID" value="OGG15675.1"/>
    <property type="molecule type" value="Genomic_DNA"/>
</dbReference>
<evidence type="ECO:0000256" key="1">
    <source>
        <dbReference type="ARBA" id="ARBA00010838"/>
    </source>
</evidence>
<evidence type="ECO:0008006" key="7">
    <source>
        <dbReference type="Google" id="ProtNLM"/>
    </source>
</evidence>
<dbReference type="InterPro" id="IPR001360">
    <property type="entry name" value="Glyco_hydro_1"/>
</dbReference>
<comment type="similarity">
    <text evidence="1 4">Belongs to the glycosyl hydrolase 1 family.</text>
</comment>
<keyword evidence="2" id="KW-0378">Hydrolase</keyword>
<organism evidence="5 6">
    <name type="scientific">Candidatus Gottesmanbacteria bacterium RIFCSPHIGHO2_02_FULL_39_11</name>
    <dbReference type="NCBI Taxonomy" id="1798382"/>
    <lineage>
        <taxon>Bacteria</taxon>
        <taxon>Candidatus Gottesmaniibacteriota</taxon>
    </lineage>
</organism>
<keyword evidence="3" id="KW-0326">Glycosidase</keyword>
<dbReference type="Pfam" id="PF00232">
    <property type="entry name" value="Glyco_hydro_1"/>
    <property type="match status" value="1"/>
</dbReference>
<accession>A0A1F5ZTM4</accession>
<dbReference type="PRINTS" id="PR00131">
    <property type="entry name" value="GLHYDRLASE1"/>
</dbReference>
<evidence type="ECO:0000313" key="5">
    <source>
        <dbReference type="EMBL" id="OGG15675.1"/>
    </source>
</evidence>
<proteinExistence type="inferred from homology"/>
<sequence length="463" mass="54369">MYQLNSFKFPKDFVFGVTDADAQVMGEKFTIENEQAEPTVWKKFSKIPGKVYQGQTNDIAIDRYHRWKEDIEFMKKLGVKDYRTSVAMSRVMTREKKPNMKAIEWYKNFFKVLNKDKIRVYVTLYHWDLPQYLSDKGGWKNREIVDYFVEHAKIVHKYLGEYIYEYYILNEPFQATFESYHNGVQAPGETSLKGALAAVHHMLLSQGMVYHALKKMDRNVALSTVYNPTITYAASSDEKDVKAAQLLFEYQTGMFMDPLYMGKYPENIMELIQDKMPKIQDGDMEIINVGKGLKTFGINFYRGKIVKYNPKAELTFEEIRYPQGVGNAMGWPVMIPPTYPEALYELLKKLYNRYGSYGIKEMVISENGTCWPDKIDKDGKIHDEFRIFYIREHLKMVAKAILAGVPMKGYFVWTLMDNFEWDLAYNPNSSFGLIHIDREHNLERIPKDSFFWYKKIIETKIIV</sequence>
<dbReference type="GO" id="GO:0008422">
    <property type="term" value="F:beta-glucosidase activity"/>
    <property type="evidence" value="ECO:0007669"/>
    <property type="project" value="TreeGrafter"/>
</dbReference>
<evidence type="ECO:0000313" key="6">
    <source>
        <dbReference type="Proteomes" id="UP000176923"/>
    </source>
</evidence>
<dbReference type="PANTHER" id="PTHR10353:SF36">
    <property type="entry name" value="LP05116P"/>
    <property type="match status" value="1"/>
</dbReference>
<evidence type="ECO:0000256" key="2">
    <source>
        <dbReference type="ARBA" id="ARBA00022801"/>
    </source>
</evidence>
<comment type="caution">
    <text evidence="5">The sequence shown here is derived from an EMBL/GenBank/DDBJ whole genome shotgun (WGS) entry which is preliminary data.</text>
</comment>
<dbReference type="InterPro" id="IPR017853">
    <property type="entry name" value="GH"/>
</dbReference>
<dbReference type="AlphaFoldDB" id="A0A1F5ZTM4"/>
<dbReference type="Gene3D" id="3.20.20.80">
    <property type="entry name" value="Glycosidases"/>
    <property type="match status" value="1"/>
</dbReference>
<name>A0A1F5ZTM4_9BACT</name>
<evidence type="ECO:0000256" key="4">
    <source>
        <dbReference type="RuleBase" id="RU003690"/>
    </source>
</evidence>
<dbReference type="STRING" id="1798382.A3D77_01450"/>
<reference evidence="5 6" key="1">
    <citation type="journal article" date="2016" name="Nat. Commun.">
        <title>Thousands of microbial genomes shed light on interconnected biogeochemical processes in an aquifer system.</title>
        <authorList>
            <person name="Anantharaman K."/>
            <person name="Brown C.T."/>
            <person name="Hug L.A."/>
            <person name="Sharon I."/>
            <person name="Castelle C.J."/>
            <person name="Probst A.J."/>
            <person name="Thomas B.C."/>
            <person name="Singh A."/>
            <person name="Wilkins M.J."/>
            <person name="Karaoz U."/>
            <person name="Brodie E.L."/>
            <person name="Williams K.H."/>
            <person name="Hubbard S.S."/>
            <person name="Banfield J.F."/>
        </authorList>
    </citation>
    <scope>NUCLEOTIDE SEQUENCE [LARGE SCALE GENOMIC DNA]</scope>
</reference>
<gene>
    <name evidence="5" type="ORF">A3D77_01450</name>
</gene>
<dbReference type="PANTHER" id="PTHR10353">
    <property type="entry name" value="GLYCOSYL HYDROLASE"/>
    <property type="match status" value="1"/>
</dbReference>